<dbReference type="EMBL" id="JARJCM010000126">
    <property type="protein sequence ID" value="KAJ7027282.1"/>
    <property type="molecule type" value="Genomic_DNA"/>
</dbReference>
<protein>
    <submittedName>
        <fullName evidence="2">Uncharacterized protein</fullName>
    </submittedName>
</protein>
<keyword evidence="3" id="KW-1185">Reference proteome</keyword>
<name>A0AAD6SKH8_9AGAR</name>
<evidence type="ECO:0000256" key="1">
    <source>
        <dbReference type="SAM" id="MobiDB-lite"/>
    </source>
</evidence>
<dbReference type="Proteomes" id="UP001218188">
    <property type="component" value="Unassembled WGS sequence"/>
</dbReference>
<organism evidence="2 3">
    <name type="scientific">Mycena alexandri</name>
    <dbReference type="NCBI Taxonomy" id="1745969"/>
    <lineage>
        <taxon>Eukaryota</taxon>
        <taxon>Fungi</taxon>
        <taxon>Dikarya</taxon>
        <taxon>Basidiomycota</taxon>
        <taxon>Agaricomycotina</taxon>
        <taxon>Agaricomycetes</taxon>
        <taxon>Agaricomycetidae</taxon>
        <taxon>Agaricales</taxon>
        <taxon>Marasmiineae</taxon>
        <taxon>Mycenaceae</taxon>
        <taxon>Mycena</taxon>
    </lineage>
</organism>
<accession>A0AAD6SKH8</accession>
<feature type="region of interest" description="Disordered" evidence="1">
    <location>
        <begin position="312"/>
        <end position="375"/>
    </location>
</feature>
<comment type="caution">
    <text evidence="2">The sequence shown here is derived from an EMBL/GenBank/DDBJ whole genome shotgun (WGS) entry which is preliminary data.</text>
</comment>
<dbReference type="AlphaFoldDB" id="A0AAD6SKH8"/>
<reference evidence="2" key="1">
    <citation type="submission" date="2023-03" db="EMBL/GenBank/DDBJ databases">
        <title>Massive genome expansion in bonnet fungi (Mycena s.s.) driven by repeated elements and novel gene families across ecological guilds.</title>
        <authorList>
            <consortium name="Lawrence Berkeley National Laboratory"/>
            <person name="Harder C.B."/>
            <person name="Miyauchi S."/>
            <person name="Viragh M."/>
            <person name="Kuo A."/>
            <person name="Thoen E."/>
            <person name="Andreopoulos B."/>
            <person name="Lu D."/>
            <person name="Skrede I."/>
            <person name="Drula E."/>
            <person name="Henrissat B."/>
            <person name="Morin E."/>
            <person name="Kohler A."/>
            <person name="Barry K."/>
            <person name="LaButti K."/>
            <person name="Morin E."/>
            <person name="Salamov A."/>
            <person name="Lipzen A."/>
            <person name="Mereny Z."/>
            <person name="Hegedus B."/>
            <person name="Baldrian P."/>
            <person name="Stursova M."/>
            <person name="Weitz H."/>
            <person name="Taylor A."/>
            <person name="Grigoriev I.V."/>
            <person name="Nagy L.G."/>
            <person name="Martin F."/>
            <person name="Kauserud H."/>
        </authorList>
    </citation>
    <scope>NUCLEOTIDE SEQUENCE</scope>
    <source>
        <strain evidence="2">CBHHK200</strain>
    </source>
</reference>
<sequence>MSAGSDLLRNRNPNAVLGPFDGRVGAVVQIGAEAFFVTTNVDYIPAMPSVKTPHEVFLRADMRYGTDDPTLWPQPFSQKFCHFAAIPQREARPDLEIMWWNPERTDFISGSSLTSRLGRLSRRKLSLFQELTSKISTRTTSNRDKLGGAWEFVRNVGKSMQKAMLRLESLPSNFEHMVLTVLTVQRFYLELEGLFDYMLVYKPHMEDFDPCATIPDVARCLGTFTSESEIAQGFYSAALPFWLYRPLAFFGPENILAIVTPLEPPPIIDQPALPDHQVVYNGNSTDGKILAMAAVTVNAPWYRDPFKDGEAGLAPLGLPTHPPQQHATSSRPSAAPAPGPSKALGNTKSAQKFHPYHRPPKASGSKQSQPARPSRNKFEKFDAAEMPRYLSLWSRALGAVETAGIVTRSTNPVDKHYVLPEPALLASPELPARRQQFIHHWVLLKDVFHYRIGAQETPLCLSSQEWHDVLEARLDPSVRRNARTAKACTIDSIIGAALQQFSIDPAGFPPACDTYPTYTVEQAREIIWDISETNFRFELMALDKRASMHTREDEVSRCFPGGMLLGIPREHTQQGVASPDVEQHHRYIHRIALLMLDWRTDWYRPSAIDREFLNKVHWSTDEMLDLEWAVARYYTESFFEFFGRACVLPMGL</sequence>
<evidence type="ECO:0000313" key="3">
    <source>
        <dbReference type="Proteomes" id="UP001218188"/>
    </source>
</evidence>
<gene>
    <name evidence="2" type="ORF">C8F04DRAFT_1267193</name>
</gene>
<feature type="compositionally biased region" description="Low complexity" evidence="1">
    <location>
        <begin position="327"/>
        <end position="336"/>
    </location>
</feature>
<evidence type="ECO:0000313" key="2">
    <source>
        <dbReference type="EMBL" id="KAJ7027282.1"/>
    </source>
</evidence>
<proteinExistence type="predicted"/>